<organism evidence="1 2">
    <name type="scientific">Haematobacter genomosp. 1</name>
    <dbReference type="NCBI Taxonomy" id="366618"/>
    <lineage>
        <taxon>Bacteria</taxon>
        <taxon>Pseudomonadati</taxon>
        <taxon>Pseudomonadota</taxon>
        <taxon>Alphaproteobacteria</taxon>
        <taxon>Rhodobacterales</taxon>
        <taxon>Paracoccaceae</taxon>
        <taxon>Haematobacter</taxon>
    </lineage>
</organism>
<dbReference type="RefSeq" id="WP_088215560.1">
    <property type="nucleotide sequence ID" value="NZ_NIPW01000020.1"/>
</dbReference>
<name>A0A212AAR2_9RHOB</name>
<sequence>MARLRTAAVETVEGDYNFIIYLTEIEAFKTLNARPGETVKLSGENEAITIGRHGEATHRKNVRGSETTYDHVKVSSLHEVLNKMIADRVWDEPCEFDEDEDEE</sequence>
<protein>
    <submittedName>
        <fullName evidence="1">Uncharacterized protein</fullName>
    </submittedName>
</protein>
<dbReference type="EMBL" id="NIPW01000020">
    <property type="protein sequence ID" value="OWJ77418.1"/>
    <property type="molecule type" value="Genomic_DNA"/>
</dbReference>
<evidence type="ECO:0000313" key="1">
    <source>
        <dbReference type="EMBL" id="OWJ77418.1"/>
    </source>
</evidence>
<proteinExistence type="predicted"/>
<comment type="caution">
    <text evidence="1">The sequence shown here is derived from an EMBL/GenBank/DDBJ whole genome shotgun (WGS) entry which is preliminary data.</text>
</comment>
<dbReference type="Proteomes" id="UP000196878">
    <property type="component" value="Unassembled WGS sequence"/>
</dbReference>
<reference evidence="1 2" key="1">
    <citation type="submission" date="2016-12" db="EMBL/GenBank/DDBJ databases">
        <title>Comparison of Traditional DNA-DNA Hybridization with In Silico Genomic Analysis.</title>
        <authorList>
            <person name="Nicholson A.C."/>
            <person name="Humrighouse B.W."/>
            <person name="Graziano J."/>
            <person name="Lasker B."/>
            <person name="Whitney A.M."/>
            <person name="Mcquiston J.R."/>
        </authorList>
    </citation>
    <scope>NUCLEOTIDE SEQUENCE [LARGE SCALE GENOMIC DNA]</scope>
    <source>
        <strain evidence="1 2">H2240</strain>
    </source>
</reference>
<dbReference type="AlphaFoldDB" id="A0A212AAR2"/>
<accession>A0A212AAR2</accession>
<keyword evidence="2" id="KW-1185">Reference proteome</keyword>
<evidence type="ECO:0000313" key="2">
    <source>
        <dbReference type="Proteomes" id="UP000196878"/>
    </source>
</evidence>
<gene>
    <name evidence="1" type="ORF">CDV49_11335</name>
</gene>